<evidence type="ECO:0000256" key="4">
    <source>
        <dbReference type="ARBA" id="ARBA00022490"/>
    </source>
</evidence>
<comment type="catalytic activity">
    <reaction evidence="14 15">
        <text>DNA(n) + a 2'-deoxyribonucleoside 5'-triphosphate = DNA(n+1) + diphosphate</text>
        <dbReference type="Rhea" id="RHEA:22508"/>
        <dbReference type="Rhea" id="RHEA-COMP:17339"/>
        <dbReference type="Rhea" id="RHEA-COMP:17340"/>
        <dbReference type="ChEBI" id="CHEBI:33019"/>
        <dbReference type="ChEBI" id="CHEBI:61560"/>
        <dbReference type="ChEBI" id="CHEBI:173112"/>
        <dbReference type="EC" id="2.7.7.7"/>
    </reaction>
</comment>
<dbReference type="InterPro" id="IPR022880">
    <property type="entry name" value="DNApol_IV"/>
</dbReference>
<comment type="subcellular location">
    <subcellularLocation>
        <location evidence="1 15">Cytoplasm</location>
    </subcellularLocation>
</comment>
<dbReference type="InterPro" id="IPR050116">
    <property type="entry name" value="DNA_polymerase-Y"/>
</dbReference>
<dbReference type="SUPFAM" id="SSF56672">
    <property type="entry name" value="DNA/RNA polymerases"/>
    <property type="match status" value="1"/>
</dbReference>
<dbReference type="InterPro" id="IPR017961">
    <property type="entry name" value="DNA_pol_Y-fam_little_finger"/>
</dbReference>
<keyword evidence="13 15" id="KW-0234">DNA repair</keyword>
<name>A0A8T7LRL9_9CHLR</name>
<evidence type="ECO:0000256" key="3">
    <source>
        <dbReference type="ARBA" id="ARBA00022457"/>
    </source>
</evidence>
<evidence type="ECO:0000256" key="13">
    <source>
        <dbReference type="ARBA" id="ARBA00023204"/>
    </source>
</evidence>
<keyword evidence="4 15" id="KW-0963">Cytoplasm</keyword>
<comment type="similarity">
    <text evidence="2 15">Belongs to the DNA polymerase type-Y family.</text>
</comment>
<dbReference type="GO" id="GO:0042276">
    <property type="term" value="P:error-prone translesion synthesis"/>
    <property type="evidence" value="ECO:0007669"/>
    <property type="project" value="TreeGrafter"/>
</dbReference>
<keyword evidence="5 15" id="KW-0808">Transferase</keyword>
<keyword evidence="9 15" id="KW-0227">DNA damage</keyword>
<reference evidence="17 19" key="1">
    <citation type="submission" date="2020-06" db="EMBL/GenBank/DDBJ databases">
        <title>Anoxygenic phototrophic Chloroflexota member uses a Type I reaction center.</title>
        <authorList>
            <person name="Tsuji J.M."/>
            <person name="Shaw N.A."/>
            <person name="Nagashima S."/>
            <person name="Venkiteswaran J."/>
            <person name="Schiff S.L."/>
            <person name="Hanada S."/>
            <person name="Tank M."/>
            <person name="Neufeld J.D."/>
        </authorList>
    </citation>
    <scope>NUCLEOTIDE SEQUENCE [LARGE SCALE GENOMIC DNA]</scope>
    <source>
        <strain evidence="17">L227-S17</strain>
    </source>
</reference>
<evidence type="ECO:0000313" key="17">
    <source>
        <dbReference type="EMBL" id="NWJ44638.1"/>
    </source>
</evidence>
<comment type="function">
    <text evidence="15">Poorly processive, error-prone DNA polymerase involved in untargeted mutagenesis. Copies undamaged DNA at stalled replication forks, which arise in vivo from mismatched or misaligned primer ends. These misaligned primers can be extended by PolIV. Exhibits no 3'-5' exonuclease (proofreading) activity. May be involved in translesional synthesis, in conjunction with the beta clamp from PolIII.</text>
</comment>
<dbReference type="Gene3D" id="3.30.70.270">
    <property type="match status" value="1"/>
</dbReference>
<protein>
    <recommendedName>
        <fullName evidence="15">DNA polymerase IV</fullName>
        <shortName evidence="15">Pol IV</shortName>
        <ecNumber evidence="15">2.7.7.7</ecNumber>
    </recommendedName>
</protein>
<dbReference type="PROSITE" id="PS50173">
    <property type="entry name" value="UMUC"/>
    <property type="match status" value="1"/>
</dbReference>
<evidence type="ECO:0000256" key="11">
    <source>
        <dbReference type="ARBA" id="ARBA00022932"/>
    </source>
</evidence>
<sequence>MDWTRCIAHLDLDAFYATVEEIMNPEIKGLPIMVIMGEDTTNRGVVATASYAARQFGVHSAMPVTQARRLCPDGIYLQVRHDLYKEFSRRVMQLLEGQVNALEQVSIDEAYLDLSGQPDPAALAQNLQEQLITTTGLSASVGIATNKLVAKMASGFKKPGGLTMVEPGKESEFLRPLPVGKLYGIGPKTAARLNSKGIQTIGDLAEADLEQLQEDFGPNLGLELHKHAAGHDDRSIETSREAKSFSYERTYFVDVTDSRRLWKHIQEMAAGLENQLKKRGLLARTTGIKLRFADWRTVTRAETLLSPTDNATTISASAARLMKHTWKRGTPLRLLGVRVSNFIEVNATRQLQLPLEVD</sequence>
<dbReference type="Gene3D" id="3.30.1490.100">
    <property type="entry name" value="DNA polymerase, Y-family, little finger domain"/>
    <property type="match status" value="1"/>
</dbReference>
<feature type="site" description="Substrate discrimination" evidence="15">
    <location>
        <position position="16"/>
    </location>
</feature>
<dbReference type="GO" id="GO:0006281">
    <property type="term" value="P:DNA repair"/>
    <property type="evidence" value="ECO:0007669"/>
    <property type="project" value="UniProtKB-UniRule"/>
</dbReference>
<dbReference type="Pfam" id="PF11799">
    <property type="entry name" value="IMS_C"/>
    <property type="match status" value="1"/>
</dbReference>
<gene>
    <name evidence="15 17" type="primary">dinB</name>
    <name evidence="17" type="ORF">HXX08_02050</name>
    <name evidence="18" type="ORF">OZ401_002330</name>
</gene>
<evidence type="ECO:0000256" key="5">
    <source>
        <dbReference type="ARBA" id="ARBA00022679"/>
    </source>
</evidence>
<dbReference type="Pfam" id="PF21999">
    <property type="entry name" value="IMS_HHH_1"/>
    <property type="match status" value="1"/>
</dbReference>
<evidence type="ECO:0000256" key="8">
    <source>
        <dbReference type="ARBA" id="ARBA00022723"/>
    </source>
</evidence>
<evidence type="ECO:0000256" key="6">
    <source>
        <dbReference type="ARBA" id="ARBA00022695"/>
    </source>
</evidence>
<dbReference type="Gene3D" id="1.10.150.20">
    <property type="entry name" value="5' to 3' exonuclease, C-terminal subdomain"/>
    <property type="match status" value="1"/>
</dbReference>
<dbReference type="FunFam" id="3.30.1490.100:FF:000004">
    <property type="entry name" value="DNA polymerase IV"/>
    <property type="match status" value="1"/>
</dbReference>
<comment type="subunit">
    <text evidence="15">Monomer.</text>
</comment>
<dbReference type="InterPro" id="IPR043128">
    <property type="entry name" value="Rev_trsase/Diguanyl_cyclase"/>
</dbReference>
<dbReference type="GO" id="GO:0003684">
    <property type="term" value="F:damaged DNA binding"/>
    <property type="evidence" value="ECO:0007669"/>
    <property type="project" value="InterPro"/>
</dbReference>
<dbReference type="GO" id="GO:0009432">
    <property type="term" value="P:SOS response"/>
    <property type="evidence" value="ECO:0007669"/>
    <property type="project" value="TreeGrafter"/>
</dbReference>
<keyword evidence="8 15" id="KW-0479">Metal-binding</keyword>
<dbReference type="NCBIfam" id="NF002677">
    <property type="entry name" value="PRK02406.1"/>
    <property type="match status" value="1"/>
</dbReference>
<dbReference type="GO" id="GO:0003887">
    <property type="term" value="F:DNA-directed DNA polymerase activity"/>
    <property type="evidence" value="ECO:0007669"/>
    <property type="project" value="UniProtKB-UniRule"/>
</dbReference>
<feature type="binding site" evidence="15">
    <location>
        <position position="108"/>
    </location>
    <ligand>
        <name>Mg(2+)</name>
        <dbReference type="ChEBI" id="CHEBI:18420"/>
    </ligand>
</feature>
<evidence type="ECO:0000313" key="18">
    <source>
        <dbReference type="EMBL" id="WJW66527.1"/>
    </source>
</evidence>
<dbReference type="EMBL" id="CP128399">
    <property type="protein sequence ID" value="WJW66527.1"/>
    <property type="molecule type" value="Genomic_DNA"/>
</dbReference>
<evidence type="ECO:0000256" key="15">
    <source>
        <dbReference type="HAMAP-Rule" id="MF_01113"/>
    </source>
</evidence>
<keyword evidence="20" id="KW-1185">Reference proteome</keyword>
<dbReference type="EC" id="2.7.7.7" evidence="15"/>
<dbReference type="InterPro" id="IPR001126">
    <property type="entry name" value="UmuC"/>
</dbReference>
<evidence type="ECO:0000313" key="20">
    <source>
        <dbReference type="Proteomes" id="UP001431572"/>
    </source>
</evidence>
<dbReference type="Proteomes" id="UP000521676">
    <property type="component" value="Unassembled WGS sequence"/>
</dbReference>
<evidence type="ECO:0000259" key="16">
    <source>
        <dbReference type="PROSITE" id="PS50173"/>
    </source>
</evidence>
<comment type="cofactor">
    <cofactor evidence="15">
        <name>Mg(2+)</name>
        <dbReference type="ChEBI" id="CHEBI:18420"/>
    </cofactor>
    <text evidence="15">Binds 2 magnesium ions per subunit.</text>
</comment>
<dbReference type="Pfam" id="PF00817">
    <property type="entry name" value="IMS"/>
    <property type="match status" value="1"/>
</dbReference>
<organism evidence="17 19">
    <name type="scientific">Candidatus Chlorohelix allophototropha</name>
    <dbReference type="NCBI Taxonomy" id="3003348"/>
    <lineage>
        <taxon>Bacteria</taxon>
        <taxon>Bacillati</taxon>
        <taxon>Chloroflexota</taxon>
        <taxon>Chloroflexia</taxon>
        <taxon>Candidatus Chloroheliales</taxon>
        <taxon>Candidatus Chloroheliaceae</taxon>
        <taxon>Candidatus Chlorohelix</taxon>
    </lineage>
</organism>
<evidence type="ECO:0000256" key="7">
    <source>
        <dbReference type="ARBA" id="ARBA00022705"/>
    </source>
</evidence>
<feature type="active site" evidence="15">
    <location>
        <position position="109"/>
    </location>
</feature>
<dbReference type="Gene3D" id="3.40.1170.60">
    <property type="match status" value="1"/>
</dbReference>
<keyword evidence="3 15" id="KW-0515">Mutator protein</keyword>
<evidence type="ECO:0000256" key="2">
    <source>
        <dbReference type="ARBA" id="ARBA00010945"/>
    </source>
</evidence>
<dbReference type="GO" id="GO:0005829">
    <property type="term" value="C:cytosol"/>
    <property type="evidence" value="ECO:0007669"/>
    <property type="project" value="TreeGrafter"/>
</dbReference>
<keyword evidence="10 15" id="KW-0460">Magnesium</keyword>
<evidence type="ECO:0000256" key="14">
    <source>
        <dbReference type="ARBA" id="ARBA00049244"/>
    </source>
</evidence>
<evidence type="ECO:0000256" key="9">
    <source>
        <dbReference type="ARBA" id="ARBA00022763"/>
    </source>
</evidence>
<dbReference type="InterPro" id="IPR053848">
    <property type="entry name" value="IMS_HHH_1"/>
</dbReference>
<dbReference type="GO" id="GO:0000287">
    <property type="term" value="F:magnesium ion binding"/>
    <property type="evidence" value="ECO:0007669"/>
    <property type="project" value="UniProtKB-UniRule"/>
</dbReference>
<dbReference type="Proteomes" id="UP001431572">
    <property type="component" value="Chromosome 1"/>
</dbReference>
<dbReference type="EMBL" id="JACATZ010000001">
    <property type="protein sequence ID" value="NWJ44638.1"/>
    <property type="molecule type" value="Genomic_DNA"/>
</dbReference>
<dbReference type="InterPro" id="IPR043502">
    <property type="entry name" value="DNA/RNA_pol_sf"/>
</dbReference>
<keyword evidence="6 15" id="KW-0548">Nucleotidyltransferase</keyword>
<accession>A0A8T7LRL9</accession>
<dbReference type="PANTHER" id="PTHR11076:SF33">
    <property type="entry name" value="DNA POLYMERASE KAPPA"/>
    <property type="match status" value="1"/>
</dbReference>
<dbReference type="InterPro" id="IPR036775">
    <property type="entry name" value="DNA_pol_Y-fam_lit_finger_sf"/>
</dbReference>
<reference evidence="18" key="2">
    <citation type="journal article" date="2024" name="Nature">
        <title>Anoxygenic phototroph of the Chloroflexota uses a type I reaction centre.</title>
        <authorList>
            <person name="Tsuji J.M."/>
            <person name="Shaw N.A."/>
            <person name="Nagashima S."/>
            <person name="Venkiteswaran J.J."/>
            <person name="Schiff S.L."/>
            <person name="Watanabe T."/>
            <person name="Fukui M."/>
            <person name="Hanada S."/>
            <person name="Tank M."/>
            <person name="Neufeld J.D."/>
        </authorList>
    </citation>
    <scope>NUCLEOTIDE SEQUENCE</scope>
    <source>
        <strain evidence="18">L227-S17</strain>
    </source>
</reference>
<dbReference type="HAMAP" id="MF_01113">
    <property type="entry name" value="DNApol_IV"/>
    <property type="match status" value="1"/>
</dbReference>
<evidence type="ECO:0000313" key="19">
    <source>
        <dbReference type="Proteomes" id="UP000521676"/>
    </source>
</evidence>
<keyword evidence="12 15" id="KW-0238">DNA-binding</keyword>
<proteinExistence type="inferred from homology"/>
<dbReference type="CDD" id="cd03586">
    <property type="entry name" value="PolY_Pol_IV_kappa"/>
    <property type="match status" value="1"/>
</dbReference>
<dbReference type="GO" id="GO:0006261">
    <property type="term" value="P:DNA-templated DNA replication"/>
    <property type="evidence" value="ECO:0007669"/>
    <property type="project" value="UniProtKB-UniRule"/>
</dbReference>
<feature type="domain" description="UmuC" evidence="16">
    <location>
        <begin position="7"/>
        <end position="186"/>
    </location>
</feature>
<keyword evidence="11 15" id="KW-0239">DNA-directed DNA polymerase</keyword>
<dbReference type="SUPFAM" id="SSF100879">
    <property type="entry name" value="Lesion bypass DNA polymerase (Y-family), little finger domain"/>
    <property type="match status" value="1"/>
</dbReference>
<dbReference type="PANTHER" id="PTHR11076">
    <property type="entry name" value="DNA REPAIR POLYMERASE UMUC / TRANSFERASE FAMILY MEMBER"/>
    <property type="match status" value="1"/>
</dbReference>
<keyword evidence="7 15" id="KW-0235">DNA replication</keyword>
<evidence type="ECO:0000256" key="10">
    <source>
        <dbReference type="ARBA" id="ARBA00022842"/>
    </source>
</evidence>
<dbReference type="AlphaFoldDB" id="A0A8T7LRL9"/>
<evidence type="ECO:0000256" key="1">
    <source>
        <dbReference type="ARBA" id="ARBA00004496"/>
    </source>
</evidence>
<evidence type="ECO:0000256" key="12">
    <source>
        <dbReference type="ARBA" id="ARBA00023125"/>
    </source>
</evidence>
<dbReference type="RefSeq" id="WP_341468415.1">
    <property type="nucleotide sequence ID" value="NZ_CP128399.1"/>
</dbReference>
<feature type="binding site" evidence="15">
    <location>
        <position position="11"/>
    </location>
    <ligand>
        <name>Mg(2+)</name>
        <dbReference type="ChEBI" id="CHEBI:18420"/>
    </ligand>
</feature>